<feature type="domain" description="CMP/dCMP-type deaminase" evidence="1">
    <location>
        <begin position="7"/>
        <end position="113"/>
    </location>
</feature>
<evidence type="ECO:0000259" key="1">
    <source>
        <dbReference type="PROSITE" id="PS51747"/>
    </source>
</evidence>
<accession>A0A0P7ZSC3</accession>
<dbReference type="InterPro" id="IPR002125">
    <property type="entry name" value="CMP_dCMP_dom"/>
</dbReference>
<evidence type="ECO:0000313" key="2">
    <source>
        <dbReference type="EMBL" id="KPQ36372.1"/>
    </source>
</evidence>
<dbReference type="InterPro" id="IPR016193">
    <property type="entry name" value="Cytidine_deaminase-like"/>
</dbReference>
<evidence type="ECO:0000313" key="3">
    <source>
        <dbReference type="Proteomes" id="UP000050465"/>
    </source>
</evidence>
<organism evidence="2 3">
    <name type="scientific">Phormidesmis priestleyi Ana</name>
    <dbReference type="NCBI Taxonomy" id="1666911"/>
    <lineage>
        <taxon>Bacteria</taxon>
        <taxon>Bacillati</taxon>
        <taxon>Cyanobacteriota</taxon>
        <taxon>Cyanophyceae</taxon>
        <taxon>Leptolyngbyales</taxon>
        <taxon>Leptolyngbyaceae</taxon>
        <taxon>Phormidesmis</taxon>
    </lineage>
</organism>
<name>A0A0P7ZSC3_9CYAN</name>
<dbReference type="PROSITE" id="PS51747">
    <property type="entry name" value="CYT_DCMP_DEAMINASES_2"/>
    <property type="match status" value="1"/>
</dbReference>
<dbReference type="SUPFAM" id="SSF53927">
    <property type="entry name" value="Cytidine deaminase-like"/>
    <property type="match status" value="1"/>
</dbReference>
<sequence>MTEPISPQAICHLRQANEIAIRAQSLGHHPFGAILVAPDDETVLLSQGNVDAVNHAESTLIRTAVTNFSASYLWNCTLYTTVEPCAMCAATQYWANIGRVTYGISEKQLLALTGNHPGNPTLDLPCRSVFACGQKEIVVIGPVPEVQAEVSAVHKDFWQVDS</sequence>
<dbReference type="GO" id="GO:0047974">
    <property type="term" value="F:guanosine deaminase activity"/>
    <property type="evidence" value="ECO:0007669"/>
    <property type="project" value="TreeGrafter"/>
</dbReference>
<dbReference type="Gene3D" id="3.40.140.10">
    <property type="entry name" value="Cytidine Deaminase, domain 2"/>
    <property type="match status" value="1"/>
</dbReference>
<dbReference type="Pfam" id="PF00383">
    <property type="entry name" value="dCMP_cyt_deam_1"/>
    <property type="match status" value="1"/>
</dbReference>
<gene>
    <name evidence="2" type="ORF">HLUCCA11_05795</name>
</gene>
<dbReference type="GO" id="GO:0006152">
    <property type="term" value="P:purine nucleoside catabolic process"/>
    <property type="evidence" value="ECO:0007669"/>
    <property type="project" value="TreeGrafter"/>
</dbReference>
<comment type="caution">
    <text evidence="2">The sequence shown here is derived from an EMBL/GenBank/DDBJ whole genome shotgun (WGS) entry which is preliminary data.</text>
</comment>
<dbReference type="Proteomes" id="UP000050465">
    <property type="component" value="Unassembled WGS sequence"/>
</dbReference>
<proteinExistence type="predicted"/>
<dbReference type="PATRIC" id="fig|1666911.3.peg.5078"/>
<reference evidence="2 3" key="1">
    <citation type="submission" date="2015-09" db="EMBL/GenBank/DDBJ databases">
        <title>Identification and resolution of microdiversity through metagenomic sequencing of parallel consortia.</title>
        <authorList>
            <person name="Nelson W.C."/>
            <person name="Romine M.F."/>
            <person name="Lindemann S.R."/>
        </authorList>
    </citation>
    <scope>NUCLEOTIDE SEQUENCE [LARGE SCALE GENOMIC DNA]</scope>
    <source>
        <strain evidence="2">Ana</strain>
    </source>
</reference>
<protein>
    <submittedName>
        <fullName evidence="2">Cytosine/adenosine deaminase</fullName>
    </submittedName>
</protein>
<dbReference type="EMBL" id="LJZR01000006">
    <property type="protein sequence ID" value="KPQ36372.1"/>
    <property type="molecule type" value="Genomic_DNA"/>
</dbReference>
<dbReference type="STRING" id="1666911.HLUCCA11_05795"/>
<dbReference type="CDD" id="cd01285">
    <property type="entry name" value="nucleoside_deaminase"/>
    <property type="match status" value="1"/>
</dbReference>
<dbReference type="AlphaFoldDB" id="A0A0P7ZSC3"/>
<dbReference type="PANTHER" id="PTHR11079:SF161">
    <property type="entry name" value="CMP_DCMP-TYPE DEAMINASE DOMAIN-CONTAINING PROTEIN"/>
    <property type="match status" value="1"/>
</dbReference>
<dbReference type="PANTHER" id="PTHR11079">
    <property type="entry name" value="CYTOSINE DEAMINASE FAMILY MEMBER"/>
    <property type="match status" value="1"/>
</dbReference>